<keyword evidence="1" id="KW-0472">Membrane</keyword>
<comment type="caution">
    <text evidence="2">The sequence shown here is derived from an EMBL/GenBank/DDBJ whole genome shotgun (WGS) entry which is preliminary data.</text>
</comment>
<name>A0A5C6FWN9_9PLAN</name>
<dbReference type="EMBL" id="SJPZ01000001">
    <property type="protein sequence ID" value="TWU66754.1"/>
    <property type="molecule type" value="Genomic_DNA"/>
</dbReference>
<evidence type="ECO:0000313" key="3">
    <source>
        <dbReference type="Proteomes" id="UP000316476"/>
    </source>
</evidence>
<reference evidence="2 3" key="1">
    <citation type="submission" date="2019-02" db="EMBL/GenBank/DDBJ databases">
        <title>Deep-cultivation of Planctomycetes and their phenomic and genomic characterization uncovers novel biology.</title>
        <authorList>
            <person name="Wiegand S."/>
            <person name="Jogler M."/>
            <person name="Boedeker C."/>
            <person name="Pinto D."/>
            <person name="Vollmers J."/>
            <person name="Rivas-Marin E."/>
            <person name="Kohn T."/>
            <person name="Peeters S.H."/>
            <person name="Heuer A."/>
            <person name="Rast P."/>
            <person name="Oberbeckmann S."/>
            <person name="Bunk B."/>
            <person name="Jeske O."/>
            <person name="Meyerdierks A."/>
            <person name="Storesund J.E."/>
            <person name="Kallscheuer N."/>
            <person name="Luecker S."/>
            <person name="Lage O.M."/>
            <person name="Pohl T."/>
            <person name="Merkel B.J."/>
            <person name="Hornburger P."/>
            <person name="Mueller R.-W."/>
            <person name="Bruemmer F."/>
            <person name="Labrenz M."/>
            <person name="Spormann A.M."/>
            <person name="Op Den Camp H."/>
            <person name="Overmann J."/>
            <person name="Amann R."/>
            <person name="Jetten M.S.M."/>
            <person name="Mascher T."/>
            <person name="Medema M.H."/>
            <person name="Devos D.P."/>
            <person name="Kaster A.-K."/>
            <person name="Ovreas L."/>
            <person name="Rohde M."/>
            <person name="Galperin M.Y."/>
            <person name="Jogler C."/>
        </authorList>
    </citation>
    <scope>NUCLEOTIDE SEQUENCE [LARGE SCALE GENOMIC DNA]</scope>
    <source>
        <strain evidence="2 3">V7</strain>
    </source>
</reference>
<protein>
    <submittedName>
        <fullName evidence="2">Uncharacterized protein</fullName>
    </submittedName>
</protein>
<organism evidence="2 3">
    <name type="scientific">Crateriforma conspicua</name>
    <dbReference type="NCBI Taxonomy" id="2527996"/>
    <lineage>
        <taxon>Bacteria</taxon>
        <taxon>Pseudomonadati</taxon>
        <taxon>Planctomycetota</taxon>
        <taxon>Planctomycetia</taxon>
        <taxon>Planctomycetales</taxon>
        <taxon>Planctomycetaceae</taxon>
        <taxon>Crateriforma</taxon>
    </lineage>
</organism>
<keyword evidence="1" id="KW-0812">Transmembrane</keyword>
<gene>
    <name evidence="2" type="ORF">V7x_23250</name>
</gene>
<dbReference type="Proteomes" id="UP000316476">
    <property type="component" value="Unassembled WGS sequence"/>
</dbReference>
<evidence type="ECO:0000313" key="2">
    <source>
        <dbReference type="EMBL" id="TWU66754.1"/>
    </source>
</evidence>
<dbReference type="AlphaFoldDB" id="A0A5C6FWN9"/>
<feature type="transmembrane region" description="Helical" evidence="1">
    <location>
        <begin position="174"/>
        <end position="192"/>
    </location>
</feature>
<sequence length="209" mass="22740">MPLAGYLLLIGGLRLSGRPFVTTSAREAASLGIAVAGFAAIGPAQLFFPSAAGALFGWRVWFMLAAFYALCVALVSLTTRPRICIHGLLIDEAFPAVCRAARTMDADVQTDARGFQIFFPHHGFRFRLDSHPGVDHVSVIAFEPNVTVGFWFQFLKAIRGEVAKTPVVAGSRGVAMVVAAVLILGFLLYQAVPNQELLVEGFRHFLYRE</sequence>
<evidence type="ECO:0000256" key="1">
    <source>
        <dbReference type="SAM" id="Phobius"/>
    </source>
</evidence>
<accession>A0A5C6FWN9</accession>
<feature type="transmembrane region" description="Helical" evidence="1">
    <location>
        <begin position="60"/>
        <end position="79"/>
    </location>
</feature>
<keyword evidence="1" id="KW-1133">Transmembrane helix</keyword>
<proteinExistence type="predicted"/>
<feature type="transmembrane region" description="Helical" evidence="1">
    <location>
        <begin position="28"/>
        <end position="48"/>
    </location>
</feature>